<name>A0A5C5A7G3_9BACI</name>
<dbReference type="InterPro" id="IPR011990">
    <property type="entry name" value="TPR-like_helical_dom_sf"/>
</dbReference>
<evidence type="ECO:0008006" key="6">
    <source>
        <dbReference type="Google" id="ProtNLM"/>
    </source>
</evidence>
<comment type="caution">
    <text evidence="4">The sequence shown here is derived from an EMBL/GenBank/DDBJ whole genome shotgun (WGS) entry which is preliminary data.</text>
</comment>
<dbReference type="Gene3D" id="1.25.40.10">
    <property type="entry name" value="Tetratricopeptide repeat domain"/>
    <property type="match status" value="1"/>
</dbReference>
<evidence type="ECO:0000256" key="1">
    <source>
        <dbReference type="SAM" id="Coils"/>
    </source>
</evidence>
<evidence type="ECO:0000256" key="2">
    <source>
        <dbReference type="SAM" id="MobiDB-lite"/>
    </source>
</evidence>
<sequence>MLMKKLMMIICLILLTVGCSSKEYDQQMGLGKKAMENGQYKEAVRYFENAAKEKSTDEIQQYIRLANQMQDSEEALKDGKYEVAIVSAEKVMQIKEEKVIKEKAEQLIKEAKDLQEKTKSTEKQIQVGKELLYEKKYEEAYQTFKEIADEKVSQQFVKDATTLMNEAVTAKKQYEDEQEKVRKEQAELEKKNQEQQKIKEEEKRKQEQLKEKEEEKKKADTSVSNISTAEAEKLVRKQYNVPANTIVEYDHDNEKGDYVIHVYNVIVNGDEGHTATVGWFDVNPKTKRISKSF</sequence>
<feature type="compositionally biased region" description="Basic and acidic residues" evidence="2">
    <location>
        <begin position="183"/>
        <end position="220"/>
    </location>
</feature>
<organism evidence="4 5">
    <name type="scientific">Bacillus tropicus</name>
    <dbReference type="NCBI Taxonomy" id="2026188"/>
    <lineage>
        <taxon>Bacteria</taxon>
        <taxon>Bacillati</taxon>
        <taxon>Bacillota</taxon>
        <taxon>Bacilli</taxon>
        <taxon>Bacillales</taxon>
        <taxon>Bacillaceae</taxon>
        <taxon>Bacillus</taxon>
        <taxon>Bacillus cereus group</taxon>
    </lineage>
</organism>
<dbReference type="SUPFAM" id="SSF48452">
    <property type="entry name" value="TPR-like"/>
    <property type="match status" value="1"/>
</dbReference>
<feature type="chain" id="PRO_5039693659" description="Lipoprotein" evidence="3">
    <location>
        <begin position="22"/>
        <end position="293"/>
    </location>
</feature>
<evidence type="ECO:0000313" key="4">
    <source>
        <dbReference type="EMBL" id="TNP15044.1"/>
    </source>
</evidence>
<protein>
    <recommendedName>
        <fullName evidence="6">Lipoprotein</fullName>
    </recommendedName>
</protein>
<gene>
    <name evidence="4" type="ORF">FHY71_09490</name>
</gene>
<dbReference type="Proteomes" id="UP000312495">
    <property type="component" value="Unassembled WGS sequence"/>
</dbReference>
<dbReference type="EMBL" id="VEPV01000003">
    <property type="protein sequence ID" value="TNP15044.1"/>
    <property type="molecule type" value="Genomic_DNA"/>
</dbReference>
<proteinExistence type="predicted"/>
<dbReference type="RefSeq" id="WP_042990373.1">
    <property type="nucleotide sequence ID" value="NZ_CP078081.1"/>
</dbReference>
<dbReference type="AlphaFoldDB" id="A0A5C5A7G3"/>
<keyword evidence="1" id="KW-0175">Coiled coil</keyword>
<feature type="signal peptide" evidence="3">
    <location>
        <begin position="1"/>
        <end position="21"/>
    </location>
</feature>
<feature type="coiled-coil region" evidence="1">
    <location>
        <begin position="94"/>
        <end position="124"/>
    </location>
</feature>
<evidence type="ECO:0000313" key="5">
    <source>
        <dbReference type="Proteomes" id="UP000312495"/>
    </source>
</evidence>
<reference evidence="4 5" key="1">
    <citation type="submission" date="2019-06" db="EMBL/GenBank/DDBJ databases">
        <title>Biocontrol Bacillus strains from Vietnam.</title>
        <authorList>
            <person name="Borriss R."/>
            <person name="Lasch P."/>
            <person name="Thanh Tam L.T."/>
            <person name="Luong P.T."/>
            <person name="Phuong Thao L.T."/>
            <person name="Kim Chung L.T."/>
        </authorList>
    </citation>
    <scope>NUCLEOTIDE SEQUENCE [LARGE SCALE GENOMIC DNA]</scope>
    <source>
        <strain evidence="4 5">SN1</strain>
    </source>
</reference>
<dbReference type="PROSITE" id="PS51257">
    <property type="entry name" value="PROKAR_LIPOPROTEIN"/>
    <property type="match status" value="1"/>
</dbReference>
<accession>A0A5C5A7G3</accession>
<keyword evidence="3" id="KW-0732">Signal</keyword>
<evidence type="ECO:0000256" key="3">
    <source>
        <dbReference type="SAM" id="SignalP"/>
    </source>
</evidence>
<feature type="region of interest" description="Disordered" evidence="2">
    <location>
        <begin position="183"/>
        <end position="224"/>
    </location>
</feature>